<reference evidence="1" key="1">
    <citation type="journal article" date="2020" name="Nature">
        <title>Giant virus diversity and host interactions through global metagenomics.</title>
        <authorList>
            <person name="Schulz F."/>
            <person name="Roux S."/>
            <person name="Paez-Espino D."/>
            <person name="Jungbluth S."/>
            <person name="Walsh D.A."/>
            <person name="Denef V.J."/>
            <person name="McMahon K.D."/>
            <person name="Konstantinidis K.T."/>
            <person name="Eloe-Fadrosh E.A."/>
            <person name="Kyrpides N.C."/>
            <person name="Woyke T."/>
        </authorList>
    </citation>
    <scope>NUCLEOTIDE SEQUENCE</scope>
    <source>
        <strain evidence="1">GVMAG-M-3300010158-60</strain>
    </source>
</reference>
<accession>A0A6C0BBH1</accession>
<name>A0A6C0BBH1_9ZZZZ</name>
<evidence type="ECO:0000313" key="1">
    <source>
        <dbReference type="EMBL" id="QHS89400.1"/>
    </source>
</evidence>
<proteinExistence type="predicted"/>
<dbReference type="EMBL" id="MN739109">
    <property type="protein sequence ID" value="QHS89400.1"/>
    <property type="molecule type" value="Genomic_DNA"/>
</dbReference>
<organism evidence="1">
    <name type="scientific">viral metagenome</name>
    <dbReference type="NCBI Taxonomy" id="1070528"/>
    <lineage>
        <taxon>unclassified sequences</taxon>
        <taxon>metagenomes</taxon>
        <taxon>organismal metagenomes</taxon>
    </lineage>
</organism>
<protein>
    <submittedName>
        <fullName evidence="1">Uncharacterized protein</fullName>
    </submittedName>
</protein>
<sequence>MELNPIIFWNYYDVELRKHVWLTTTTLNKKIYFCREPECNEVAYLGLDHLCIECYNRAPYPHRDEESCEACGCTAEFRDGERICWCDSCQTTGCQYEHHCSGENEYRPEERLCDKRDDPRCPQHVSSSKTTAALEPLRVHTSPPRRNSIVSPRPCTDCGEKPEDGHFPCFRGDDALCADCEEEFYGPSTPDYWRERTGRCCQCDHFFDLICSSDRKDLCYKCK</sequence>
<dbReference type="AlphaFoldDB" id="A0A6C0BBH1"/>